<dbReference type="GO" id="GO:0016787">
    <property type="term" value="F:hydrolase activity"/>
    <property type="evidence" value="ECO:0007669"/>
    <property type="project" value="UniProtKB-KW"/>
</dbReference>
<keyword evidence="3" id="KW-1185">Reference proteome</keyword>
<accession>A0A0Q0TXD2</accession>
<dbReference type="OrthoDB" id="8871309at2"/>
<dbReference type="Proteomes" id="UP000050517">
    <property type="component" value="Unassembled WGS sequence"/>
</dbReference>
<comment type="caution">
    <text evidence="2">The sequence shown here is derived from an EMBL/GenBank/DDBJ whole genome shotgun (WGS) entry which is preliminary data.</text>
</comment>
<dbReference type="InterPro" id="IPR029058">
    <property type="entry name" value="AB_hydrolase_fold"/>
</dbReference>
<gene>
    <name evidence="2" type="ORF">Cocul_01723</name>
</gene>
<evidence type="ECO:0000313" key="2">
    <source>
        <dbReference type="EMBL" id="KQB83651.1"/>
    </source>
</evidence>
<feature type="signal peptide" evidence="1">
    <location>
        <begin position="1"/>
        <end position="31"/>
    </location>
</feature>
<dbReference type="STRING" id="1544416.Cocul_01723"/>
<reference evidence="2 3" key="1">
    <citation type="submission" date="2015-10" db="EMBL/GenBank/DDBJ databases">
        <title>Corynebacteirum lowii and Corynebacterium oculi species nova, derived from human clinical disease and and emended description of Corynebacterium mastiditis.</title>
        <authorList>
            <person name="Bernard K."/>
            <person name="Pacheco A.L."/>
            <person name="Mcdougall C."/>
            <person name="Burtx T."/>
            <person name="Weibe D."/>
            <person name="Tyler S."/>
            <person name="Olson A.B."/>
            <person name="Cnockaert M."/>
            <person name="Eguchi H."/>
            <person name="Kuwahara T."/>
            <person name="Nakayama-Imaohji H."/>
            <person name="Boudewijins M."/>
            <person name="Van Hoecke F."/>
            <person name="Bernier A.-M."/>
            <person name="Vandamme P."/>
        </authorList>
    </citation>
    <scope>NUCLEOTIDE SEQUENCE [LARGE SCALE GENOMIC DNA]</scope>
    <source>
        <strain evidence="2 3">NML 130210</strain>
    </source>
</reference>
<organism evidence="2 3">
    <name type="scientific">Corynebacterium oculi</name>
    <dbReference type="NCBI Taxonomy" id="1544416"/>
    <lineage>
        <taxon>Bacteria</taxon>
        <taxon>Bacillati</taxon>
        <taxon>Actinomycetota</taxon>
        <taxon>Actinomycetes</taxon>
        <taxon>Mycobacteriales</taxon>
        <taxon>Corynebacteriaceae</taxon>
        <taxon>Corynebacterium</taxon>
    </lineage>
</organism>
<dbReference type="RefSeq" id="WP_069723606.1">
    <property type="nucleotide sequence ID" value="NZ_LKST01000003.1"/>
</dbReference>
<dbReference type="Pfam" id="PF02089">
    <property type="entry name" value="Palm_thioest"/>
    <property type="match status" value="1"/>
</dbReference>
<evidence type="ECO:0000256" key="1">
    <source>
        <dbReference type="SAM" id="SignalP"/>
    </source>
</evidence>
<sequence>MFLIKHSINKAVVGIAAVALCATATPTTASAHEGHHPHVVFILPGQTVGALPYGPLQSALGASGFDARTLDLQGTDLRADAARLAQEIDQVRAADPEATISLVGHSAGGMSARHYLKNLGGHAQVSNYIAIGSPQYGSPSACLQPGTARDLCPGSDFLRALNEQDDTPGNTAYYSLRSEREWADGRLDGGQCRMAPIPLPFPLSLLGGGFHHSLEPLQHETAGAVIAALNGTCTGEYAEEEIDSIAAKDTLFQNGI</sequence>
<dbReference type="EMBL" id="LKST01000003">
    <property type="protein sequence ID" value="KQB83651.1"/>
    <property type="molecule type" value="Genomic_DNA"/>
</dbReference>
<dbReference type="PATRIC" id="fig|1544416.3.peg.1721"/>
<protein>
    <submittedName>
        <fullName evidence="2">Alpha/beta hydrolase family protein</fullName>
    </submittedName>
</protein>
<dbReference type="Gene3D" id="3.40.50.1820">
    <property type="entry name" value="alpha/beta hydrolase"/>
    <property type="match status" value="1"/>
</dbReference>
<feature type="chain" id="PRO_5006184419" evidence="1">
    <location>
        <begin position="32"/>
        <end position="256"/>
    </location>
</feature>
<dbReference type="AlphaFoldDB" id="A0A0Q0TXD2"/>
<keyword evidence="2" id="KW-0378">Hydrolase</keyword>
<evidence type="ECO:0000313" key="3">
    <source>
        <dbReference type="Proteomes" id="UP000050517"/>
    </source>
</evidence>
<name>A0A0Q0TXD2_9CORY</name>
<keyword evidence="1" id="KW-0732">Signal</keyword>
<dbReference type="SUPFAM" id="SSF53474">
    <property type="entry name" value="alpha/beta-Hydrolases"/>
    <property type="match status" value="1"/>
</dbReference>
<proteinExistence type="predicted"/>